<keyword evidence="1" id="KW-0472">Membrane</keyword>
<keyword evidence="1" id="KW-1133">Transmembrane helix</keyword>
<comment type="caution">
    <text evidence="3">The sequence shown here is derived from an EMBL/GenBank/DDBJ whole genome shotgun (WGS) entry which is preliminary data.</text>
</comment>
<dbReference type="PANTHER" id="PTHR31414:SF18">
    <property type="entry name" value="TRANSMEMBRANE PROTEIN-RELATED"/>
    <property type="match status" value="1"/>
</dbReference>
<keyword evidence="4" id="KW-1185">Reference proteome</keyword>
<dbReference type="Proteomes" id="UP001530293">
    <property type="component" value="Unassembled WGS sequence"/>
</dbReference>
<dbReference type="AlphaFoldDB" id="A0ABD3MJ88"/>
<name>A0ABD3MJ88_9STRA</name>
<evidence type="ECO:0000256" key="2">
    <source>
        <dbReference type="SAM" id="SignalP"/>
    </source>
</evidence>
<organism evidence="3 4">
    <name type="scientific">Discostella pseudostelligera</name>
    <dbReference type="NCBI Taxonomy" id="259834"/>
    <lineage>
        <taxon>Eukaryota</taxon>
        <taxon>Sar</taxon>
        <taxon>Stramenopiles</taxon>
        <taxon>Ochrophyta</taxon>
        <taxon>Bacillariophyta</taxon>
        <taxon>Coscinodiscophyceae</taxon>
        <taxon>Thalassiosirophycidae</taxon>
        <taxon>Stephanodiscales</taxon>
        <taxon>Stephanodiscaceae</taxon>
        <taxon>Discostella</taxon>
    </lineage>
</organism>
<evidence type="ECO:0000256" key="1">
    <source>
        <dbReference type="SAM" id="Phobius"/>
    </source>
</evidence>
<feature type="transmembrane region" description="Helical" evidence="1">
    <location>
        <begin position="418"/>
        <end position="441"/>
    </location>
</feature>
<feature type="signal peptide" evidence="2">
    <location>
        <begin position="1"/>
        <end position="22"/>
    </location>
</feature>
<accession>A0ABD3MJ88</accession>
<feature type="transmembrane region" description="Helical" evidence="1">
    <location>
        <begin position="226"/>
        <end position="253"/>
    </location>
</feature>
<evidence type="ECO:0000313" key="3">
    <source>
        <dbReference type="EMBL" id="KAL3764146.1"/>
    </source>
</evidence>
<feature type="transmembrane region" description="Helical" evidence="1">
    <location>
        <begin position="461"/>
        <end position="485"/>
    </location>
</feature>
<feature type="chain" id="PRO_5044874909" evidence="2">
    <location>
        <begin position="23"/>
        <end position="858"/>
    </location>
</feature>
<keyword evidence="2" id="KW-0732">Signal</keyword>
<dbReference type="InterPro" id="IPR040283">
    <property type="entry name" value="DDB_G0292058-like"/>
</dbReference>
<protein>
    <submittedName>
        <fullName evidence="3">Uncharacterized protein</fullName>
    </submittedName>
</protein>
<proteinExistence type="predicted"/>
<feature type="transmembrane region" description="Helical" evidence="1">
    <location>
        <begin position="806"/>
        <end position="825"/>
    </location>
</feature>
<reference evidence="3 4" key="1">
    <citation type="submission" date="2024-10" db="EMBL/GenBank/DDBJ databases">
        <title>Updated reference genomes for cyclostephanoid diatoms.</title>
        <authorList>
            <person name="Roberts W.R."/>
            <person name="Alverson A.J."/>
        </authorList>
    </citation>
    <scope>NUCLEOTIDE SEQUENCE [LARGE SCALE GENOMIC DNA]</scope>
    <source>
        <strain evidence="3 4">AJA232-27</strain>
    </source>
</reference>
<keyword evidence="1" id="KW-0812">Transmembrane</keyword>
<evidence type="ECO:0000313" key="4">
    <source>
        <dbReference type="Proteomes" id="UP001530293"/>
    </source>
</evidence>
<feature type="transmembrane region" description="Helical" evidence="1">
    <location>
        <begin position="177"/>
        <end position="205"/>
    </location>
</feature>
<dbReference type="EMBL" id="JALLBG020000108">
    <property type="protein sequence ID" value="KAL3764146.1"/>
    <property type="molecule type" value="Genomic_DNA"/>
</dbReference>
<dbReference type="PANTHER" id="PTHR31414">
    <property type="entry name" value="TRANSMEMBRANE PROTEIN DDB_G0292058"/>
    <property type="match status" value="1"/>
</dbReference>
<gene>
    <name evidence="3" type="ORF">ACHAWU_003958</name>
</gene>
<sequence length="858" mass="95311">MKSRLSLVLAVSSLLSLEKSKATEHKFSRRLGGDLNITCPVDDLNDAGNEENYAGLLDSYVTFGTSIVERMRAKPESYYEDLVNKFVKFACDEADRERCVDENSLLAARDWSGENCIRAADYECPAGRCERASNCYWNSVYEGQNRTTRFSANEYEEAATALFGINGSYAREIARPGIIGCIVSVVLLLLWILFFIGRYCCCCLWTRYSRLCCLCSPIPKKHGYSACLGIGIPVFLYLLSLVGVIAAGALAYIGNQDVSAAISNAFTHSNGLMEDLGVFFNRSKAPLENINAIVEDAALDAATIFNGTTYVVEDALNIVDSFQGFLELHSEGLNESDAIEQFANASVEFDEKIAPITNDVQAMLDTLEIDLYENTDTIQGGINGVLDQLDTFERSTVDWHEVLQDFEEQELDTRGRRLAAVMTIFLVSLFFIAIGLLGAIVSRNRTRRCSFFFRLMNVTGFFSALLGSLSLIAASVVMCVSLVLYDTCQVSDVVTQDFEPFVGDKISPGVNACFNDTNLVEAFNMTEKVNFQNDLEEGIQKMSNVNISEEFLFVLEPLDDIQSMVYSLSDTALSILNEATSSNLIFCPFNDTYTEDTILSPWENWDPERNATPYIIRDTFGNPTTYSRIGAEESDAYLGRIYNKAGICSQPLSCCIKNATPPLTCVSNIYDDCDFGDNCVYPCEGLRNGIVEGYQKFVQLSITELKMTADLGLTCPVAVGISCPTIEFRTQYSNLTLIGLLDDYEQKMIGTQDSLVNLSSTSVGEAMVEVEDFLCKMNASFVERRYDEVKYDVCGTLFGGIVQINWSLWFLGICLEILAIMAHILTVRLQDVNDEDAAKFTIISSDGRNGSRRRVRVY</sequence>